<dbReference type="SUPFAM" id="SSF51735">
    <property type="entry name" value="NAD(P)-binding Rossmann-fold domains"/>
    <property type="match status" value="1"/>
</dbReference>
<dbReference type="Gene3D" id="3.40.50.720">
    <property type="entry name" value="NAD(P)-binding Rossmann-like Domain"/>
    <property type="match status" value="1"/>
</dbReference>
<dbReference type="InterPro" id="IPR000683">
    <property type="entry name" value="Gfo/Idh/MocA-like_OxRdtase_N"/>
</dbReference>
<feature type="domain" description="GFO/IDH/MocA-like oxidoreductase" evidence="2">
    <location>
        <begin position="128"/>
        <end position="237"/>
    </location>
</feature>
<dbReference type="AlphaFoldDB" id="A0A9W5B7Y1"/>
<dbReference type="PANTHER" id="PTHR43708">
    <property type="entry name" value="CONSERVED EXPRESSED OXIDOREDUCTASE (EUROFUNG)"/>
    <property type="match status" value="1"/>
</dbReference>
<dbReference type="PANTHER" id="PTHR43708:SF8">
    <property type="entry name" value="OXIDOREDUCTASE"/>
    <property type="match status" value="1"/>
</dbReference>
<evidence type="ECO:0000313" key="3">
    <source>
        <dbReference type="EMBL" id="CUX03188.1"/>
    </source>
</evidence>
<reference evidence="3 4" key="1">
    <citation type="submission" date="2016-01" db="EMBL/GenBank/DDBJ databases">
        <authorList>
            <person name="Regsiter A."/>
            <person name="william w."/>
        </authorList>
    </citation>
    <scope>NUCLEOTIDE SEQUENCE [LARGE SCALE GENOMIC DNA]</scope>
    <source>
        <strain evidence="3 4">CFBP 5494</strain>
    </source>
</reference>
<dbReference type="Gene3D" id="3.30.360.10">
    <property type="entry name" value="Dihydrodipicolinate Reductase, domain 2"/>
    <property type="match status" value="1"/>
</dbReference>
<evidence type="ECO:0000259" key="2">
    <source>
        <dbReference type="Pfam" id="PF22725"/>
    </source>
</evidence>
<proteinExistence type="predicted"/>
<organism evidence="3 4">
    <name type="scientific">Agrobacterium genomosp. 2 str. CFBP 5494</name>
    <dbReference type="NCBI Taxonomy" id="1183436"/>
    <lineage>
        <taxon>Bacteria</taxon>
        <taxon>Pseudomonadati</taxon>
        <taxon>Pseudomonadota</taxon>
        <taxon>Alphaproteobacteria</taxon>
        <taxon>Hyphomicrobiales</taxon>
        <taxon>Rhizobiaceae</taxon>
        <taxon>Rhizobium/Agrobacterium group</taxon>
        <taxon>Agrobacterium</taxon>
        <taxon>Agrobacterium tumefaciens complex</taxon>
    </lineage>
</organism>
<dbReference type="InterPro" id="IPR055170">
    <property type="entry name" value="GFO_IDH_MocA-like_dom"/>
</dbReference>
<name>A0A9W5B7Y1_9HYPH</name>
<evidence type="ECO:0000313" key="4">
    <source>
        <dbReference type="Proteomes" id="UP000191933"/>
    </source>
</evidence>
<dbReference type="Proteomes" id="UP000191933">
    <property type="component" value="Unassembled WGS sequence"/>
</dbReference>
<gene>
    <name evidence="3" type="ORF">AGR2A_pb10025</name>
</gene>
<dbReference type="RefSeq" id="WP_035226480.1">
    <property type="nucleotide sequence ID" value="NZ_LT009721.1"/>
</dbReference>
<dbReference type="SUPFAM" id="SSF55347">
    <property type="entry name" value="Glyceraldehyde-3-phosphate dehydrogenase-like, C-terminal domain"/>
    <property type="match status" value="1"/>
</dbReference>
<comment type="caution">
    <text evidence="3">The sequence shown here is derived from an EMBL/GenBank/DDBJ whole genome shotgun (WGS) entry which is preliminary data.</text>
</comment>
<dbReference type="InterPro" id="IPR051317">
    <property type="entry name" value="Gfo/Idh/MocA_oxidoreduct"/>
</dbReference>
<dbReference type="EMBL" id="FBVY01000047">
    <property type="protein sequence ID" value="CUX03188.1"/>
    <property type="molecule type" value="Genomic_DNA"/>
</dbReference>
<dbReference type="Pfam" id="PF22725">
    <property type="entry name" value="GFO_IDH_MocA_C3"/>
    <property type="match status" value="1"/>
</dbReference>
<accession>A0A9W5B7Y1</accession>
<dbReference type="Pfam" id="PF01408">
    <property type="entry name" value="GFO_IDH_MocA"/>
    <property type="match status" value="1"/>
</dbReference>
<keyword evidence="4" id="KW-1185">Reference proteome</keyword>
<dbReference type="GO" id="GO:0000166">
    <property type="term" value="F:nucleotide binding"/>
    <property type="evidence" value="ECO:0007669"/>
    <property type="project" value="InterPro"/>
</dbReference>
<dbReference type="InterPro" id="IPR036291">
    <property type="entry name" value="NAD(P)-bd_dom_sf"/>
</dbReference>
<sequence>MKMAFFGVGHWHAGMHAEAAKAAGAEIVAAWDEVSTHATAFADTYGGRATASVDEAIAAKPELAVVMGRPAEMAEMASRFVSAGIPMLIEKPVGVSGAVLKPIADLAERHGSFVSVALAHRFSPLLAEVSALRQADRLGEVSHSHFRLINGPPQRYVDDGCGWVLDASISGGGALRNLGIHGVNAFVNLSGGQNIDVESVSFGRQLHGTSVEDYALVVLRAADGSIGLVEAGYTFASMTQGIFEWRVSARNASLTDFGGHLQVATLDDGKVRDVAATPVARRYDNVMADTIDRLESGKKPAVTLQDHWRAMDIIDRCYAMAKKEA</sequence>
<protein>
    <submittedName>
        <fullName evidence="3">Oxidoreductase</fullName>
    </submittedName>
</protein>
<evidence type="ECO:0000259" key="1">
    <source>
        <dbReference type="Pfam" id="PF01408"/>
    </source>
</evidence>
<feature type="domain" description="Gfo/Idh/MocA-like oxidoreductase N-terminal" evidence="1">
    <location>
        <begin position="2"/>
        <end position="117"/>
    </location>
</feature>